<gene>
    <name evidence="1" type="ORF">MNBD_NITROSPINAE03-658</name>
</gene>
<proteinExistence type="predicted"/>
<accession>A0A3B1BY40</accession>
<organism evidence="1">
    <name type="scientific">hydrothermal vent metagenome</name>
    <dbReference type="NCBI Taxonomy" id="652676"/>
    <lineage>
        <taxon>unclassified sequences</taxon>
        <taxon>metagenomes</taxon>
        <taxon>ecological metagenomes</taxon>
    </lineage>
</organism>
<sequence length="131" mass="14309">MEAVILASLAFAGAAPAPAGSTARGEGLMLAQASDTISFSDKEIKDVLAGPKDMMRLNRFGGLLNDFLREQKSAFANAYGHIKNEVALEVENLMNEANVSASERKYEEGFKSLEKAYLMMMDSMNKLTHEE</sequence>
<reference evidence="1" key="1">
    <citation type="submission" date="2018-06" db="EMBL/GenBank/DDBJ databases">
        <authorList>
            <person name="Zhirakovskaya E."/>
        </authorList>
    </citation>
    <scope>NUCLEOTIDE SEQUENCE</scope>
</reference>
<name>A0A3B1BY40_9ZZZZ</name>
<dbReference type="EMBL" id="UOGB01000147">
    <property type="protein sequence ID" value="VAX19431.1"/>
    <property type="molecule type" value="Genomic_DNA"/>
</dbReference>
<protein>
    <submittedName>
        <fullName evidence="1">Uncharacterized protein</fullName>
    </submittedName>
</protein>
<dbReference type="AlphaFoldDB" id="A0A3B1BY40"/>
<evidence type="ECO:0000313" key="1">
    <source>
        <dbReference type="EMBL" id="VAX19431.1"/>
    </source>
</evidence>